<dbReference type="Proteomes" id="UP000031197">
    <property type="component" value="Unassembled WGS sequence"/>
</dbReference>
<accession>A0A0B3YHX9</accession>
<keyword evidence="2" id="KW-1185">Reference proteome</keyword>
<dbReference type="OrthoDB" id="1524207at2"/>
<organism evidence="1 2">
    <name type="scientific">Alteromonas marina</name>
    <dbReference type="NCBI Taxonomy" id="203795"/>
    <lineage>
        <taxon>Bacteria</taxon>
        <taxon>Pseudomonadati</taxon>
        <taxon>Pseudomonadota</taxon>
        <taxon>Gammaproteobacteria</taxon>
        <taxon>Alteromonadales</taxon>
        <taxon>Alteromonadaceae</taxon>
        <taxon>Alteromonas/Salinimonas group</taxon>
        <taxon>Alteromonas</taxon>
    </lineage>
</organism>
<evidence type="ECO:0000313" key="1">
    <source>
        <dbReference type="EMBL" id="KHT54192.1"/>
    </source>
</evidence>
<evidence type="ECO:0000313" key="2">
    <source>
        <dbReference type="Proteomes" id="UP000031197"/>
    </source>
</evidence>
<comment type="caution">
    <text evidence="1">The sequence shown here is derived from an EMBL/GenBank/DDBJ whole genome shotgun (WGS) entry which is preliminary data.</text>
</comment>
<dbReference type="EMBL" id="JWLW01000012">
    <property type="protein sequence ID" value="KHT54192.1"/>
    <property type="molecule type" value="Genomic_DNA"/>
</dbReference>
<dbReference type="AlphaFoldDB" id="A0A0B3YHX9"/>
<sequence>MKRHCTYLFLGLIGMSDVAFGKAAPLVSIPTHDAFFNSIKALCGKAFQGKVSKDNVGNTFGDAELVMHIRKCTDSEIQIPFHVGNDASRTWILTKTGAGLMLKHDHRNKDGSFHSSTMYGGHTVDDGYVQVQSFPADAYSKALFIESGIAASTDNVWQMMIYPNRFSYRLIRPAREVQVDFDLDSTVSVPSAPWGYAD</sequence>
<proteinExistence type="predicted"/>
<reference evidence="1 2" key="1">
    <citation type="submission" date="2014-12" db="EMBL/GenBank/DDBJ databases">
        <title>Genome sequencing of Alteromonas marina AD001.</title>
        <authorList>
            <person name="Adrian T.G.S."/>
            <person name="Chan K.G."/>
        </authorList>
    </citation>
    <scope>NUCLEOTIDE SEQUENCE [LARGE SCALE GENOMIC DNA]</scope>
    <source>
        <strain evidence="1 2">AD001</strain>
    </source>
</reference>
<protein>
    <recommendedName>
        <fullName evidence="3">Secreted protein</fullName>
    </recommendedName>
</protein>
<evidence type="ECO:0008006" key="3">
    <source>
        <dbReference type="Google" id="ProtNLM"/>
    </source>
</evidence>
<dbReference type="RefSeq" id="WP_039218483.1">
    <property type="nucleotide sequence ID" value="NZ_JWLW01000012.1"/>
</dbReference>
<name>A0A0B3YHX9_9ALTE</name>
<gene>
    <name evidence="1" type="ORF">RJ41_06570</name>
</gene>